<evidence type="ECO:0000313" key="2">
    <source>
        <dbReference type="EMBL" id="ALO28039.1"/>
    </source>
</evidence>
<feature type="transmembrane region" description="Helical" evidence="1">
    <location>
        <begin position="12"/>
        <end position="35"/>
    </location>
</feature>
<dbReference type="EMBL" id="CP012029">
    <property type="protein sequence ID" value="ALO28039.1"/>
    <property type="molecule type" value="Genomic_DNA"/>
</dbReference>
<keyword evidence="1" id="KW-1133">Transmembrane helix</keyword>
<organism evidence="2">
    <name type="scientific">Leptospira borgpetersenii serovar Ballum</name>
    <dbReference type="NCBI Taxonomy" id="280505"/>
    <lineage>
        <taxon>Bacteria</taxon>
        <taxon>Pseudomonadati</taxon>
        <taxon>Spirochaetota</taxon>
        <taxon>Spirochaetia</taxon>
        <taxon>Leptospirales</taxon>
        <taxon>Leptospiraceae</taxon>
        <taxon>Leptospira</taxon>
    </lineage>
</organism>
<gene>
    <name evidence="2" type="ORF">LBBP_03878</name>
</gene>
<accession>A0A0S2IWN7</accession>
<protein>
    <submittedName>
        <fullName evidence="2">Uncharacterized protein</fullName>
    </submittedName>
</protein>
<reference evidence="2 3" key="1">
    <citation type="journal article" date="2015" name="PLoS Negl. Trop. Dis.">
        <title>Distribution of Plasmids in Distinct Leptospira Pathogenic Species.</title>
        <authorList>
            <person name="Wang Y."/>
            <person name="Zhuang X."/>
            <person name="Zhong Y."/>
            <person name="Zhang C."/>
            <person name="Zhang Y."/>
            <person name="Zeng L."/>
            <person name="Zhu Y."/>
            <person name="He P."/>
            <person name="Dong K."/>
            <person name="Pal U."/>
            <person name="Guo X."/>
            <person name="Qin J."/>
        </authorList>
    </citation>
    <scope>NUCLEOTIDE SEQUENCE [LARGE SCALE GENOMIC DNA]</scope>
    <source>
        <strain evidence="2 3">56604</strain>
    </source>
</reference>
<sequence>MFKDESRFIEGSAILFYFGNLGCVRYRMQIVIFYYSDV</sequence>
<dbReference type="AlphaFoldDB" id="A0A0S2IWN7"/>
<dbReference type="PATRIC" id="fig|280505.15.peg.3777"/>
<evidence type="ECO:0000313" key="3">
    <source>
        <dbReference type="Proteomes" id="UP000058857"/>
    </source>
</evidence>
<proteinExistence type="predicted"/>
<keyword evidence="1" id="KW-0812">Transmembrane</keyword>
<evidence type="ECO:0000256" key="1">
    <source>
        <dbReference type="SAM" id="Phobius"/>
    </source>
</evidence>
<dbReference type="Proteomes" id="UP000058857">
    <property type="component" value="Chromosome 1"/>
</dbReference>
<keyword evidence="1" id="KW-0472">Membrane</keyword>
<name>A0A0S2IWN7_LEPBO</name>